<organism evidence="1">
    <name type="scientific">marine metagenome</name>
    <dbReference type="NCBI Taxonomy" id="408172"/>
    <lineage>
        <taxon>unclassified sequences</taxon>
        <taxon>metagenomes</taxon>
        <taxon>ecological metagenomes</taxon>
    </lineage>
</organism>
<dbReference type="Gene3D" id="2.40.10.120">
    <property type="match status" value="1"/>
</dbReference>
<feature type="non-terminal residue" evidence="1">
    <location>
        <position position="1"/>
    </location>
</feature>
<dbReference type="SUPFAM" id="SSF50494">
    <property type="entry name" value="Trypsin-like serine proteases"/>
    <property type="match status" value="1"/>
</dbReference>
<dbReference type="EMBL" id="UINC01177885">
    <property type="protein sequence ID" value="SVD85751.1"/>
    <property type="molecule type" value="Genomic_DNA"/>
</dbReference>
<gene>
    <name evidence="1" type="ORF">METZ01_LOCUS438605</name>
</gene>
<accession>A0A382YRQ6</accession>
<dbReference type="GO" id="GO:0006508">
    <property type="term" value="P:proteolysis"/>
    <property type="evidence" value="ECO:0007669"/>
    <property type="project" value="InterPro"/>
</dbReference>
<name>A0A382YRQ6_9ZZZZ</name>
<proteinExistence type="predicted"/>
<feature type="non-terminal residue" evidence="1">
    <location>
        <position position="261"/>
    </location>
</feature>
<sequence>FTLCEGDVTIYAGENVAQAVVRITSYRQSPDWANPWRMKPTEAGHGSGFLIGNGWILTNAHVVSDSKLLLINKLSSPEPYIAQVEAMAHDSDLALLSVKDPEFYSDMTALEFGGIPKLRSPVQAYGYPLGGQDLSRTEGVVSRIEFGTYVHPGIDSHLLIQTDSAINPGNSGGPVIQEGLAIGVAFQSNLRLNDIGYFIPTPLIQRFLQDQLDGHYDGVPEIGIQTSSLLNQYQRQSLGLPEGAGGVLVERIIPRSSADGL</sequence>
<reference evidence="1" key="1">
    <citation type="submission" date="2018-05" db="EMBL/GenBank/DDBJ databases">
        <authorList>
            <person name="Lanie J.A."/>
            <person name="Ng W.-L."/>
            <person name="Kazmierczak K.M."/>
            <person name="Andrzejewski T.M."/>
            <person name="Davidsen T.M."/>
            <person name="Wayne K.J."/>
            <person name="Tettelin H."/>
            <person name="Glass J.I."/>
            <person name="Rusch D."/>
            <person name="Podicherti R."/>
            <person name="Tsui H.-C.T."/>
            <person name="Winkler M.E."/>
        </authorList>
    </citation>
    <scope>NUCLEOTIDE SEQUENCE</scope>
</reference>
<dbReference type="InterPro" id="IPR001940">
    <property type="entry name" value="Peptidase_S1C"/>
</dbReference>
<dbReference type="GO" id="GO:0004252">
    <property type="term" value="F:serine-type endopeptidase activity"/>
    <property type="evidence" value="ECO:0007669"/>
    <property type="project" value="InterPro"/>
</dbReference>
<dbReference type="InterPro" id="IPR009003">
    <property type="entry name" value="Peptidase_S1_PA"/>
</dbReference>
<dbReference type="AlphaFoldDB" id="A0A382YRQ6"/>
<dbReference type="PANTHER" id="PTHR45980">
    <property type="match status" value="1"/>
</dbReference>
<dbReference type="PRINTS" id="PR00834">
    <property type="entry name" value="PROTEASES2C"/>
</dbReference>
<dbReference type="Pfam" id="PF13365">
    <property type="entry name" value="Trypsin_2"/>
    <property type="match status" value="1"/>
</dbReference>
<protein>
    <submittedName>
        <fullName evidence="1">Uncharacterized protein</fullName>
    </submittedName>
</protein>
<evidence type="ECO:0000313" key="1">
    <source>
        <dbReference type="EMBL" id="SVD85751.1"/>
    </source>
</evidence>
<dbReference type="PANTHER" id="PTHR45980:SF9">
    <property type="entry name" value="PROTEASE DO-LIKE 10, MITOCHONDRIAL-RELATED"/>
    <property type="match status" value="1"/>
</dbReference>